<comment type="caution">
    <text evidence="2">The sequence shown here is derived from an EMBL/GenBank/DDBJ whole genome shotgun (WGS) entry which is preliminary data.</text>
</comment>
<evidence type="ECO:0000313" key="3">
    <source>
        <dbReference type="Proteomes" id="UP000195128"/>
    </source>
</evidence>
<dbReference type="InterPro" id="IPR013120">
    <property type="entry name" value="FAR_NAD-bd"/>
</dbReference>
<evidence type="ECO:0000259" key="1">
    <source>
        <dbReference type="Pfam" id="PF07993"/>
    </source>
</evidence>
<dbReference type="OrthoDB" id="5377001at2"/>
<name>A0A244EVR2_PSESX</name>
<gene>
    <name evidence="2" type="ORF">BW686_04275</name>
</gene>
<dbReference type="Gene3D" id="3.40.50.720">
    <property type="entry name" value="NAD(P)-binding Rossmann-like Domain"/>
    <property type="match status" value="1"/>
</dbReference>
<feature type="domain" description="Thioester reductase (TE)" evidence="1">
    <location>
        <begin position="7"/>
        <end position="136"/>
    </location>
</feature>
<dbReference type="PANTHER" id="PTHR43000">
    <property type="entry name" value="DTDP-D-GLUCOSE 4,6-DEHYDRATASE-RELATED"/>
    <property type="match status" value="1"/>
</dbReference>
<dbReference type="InterPro" id="IPR036291">
    <property type="entry name" value="NAD(P)-bd_dom_sf"/>
</dbReference>
<reference evidence="2 3" key="1">
    <citation type="submission" date="2017-01" db="EMBL/GenBank/DDBJ databases">
        <authorList>
            <person name="Mah S.A."/>
            <person name="Swanson W.J."/>
            <person name="Moy G.W."/>
            <person name="Vacquier V.D."/>
        </authorList>
    </citation>
    <scope>NUCLEOTIDE SEQUENCE [LARGE SCALE GENOMIC DNA]</scope>
    <source>
        <strain evidence="2">PDD-32b-74</strain>
    </source>
</reference>
<organism evidence="2 3">
    <name type="scientific">Pseudomonas syringae</name>
    <dbReference type="NCBI Taxonomy" id="317"/>
    <lineage>
        <taxon>Bacteria</taxon>
        <taxon>Pseudomonadati</taxon>
        <taxon>Pseudomonadota</taxon>
        <taxon>Gammaproteobacteria</taxon>
        <taxon>Pseudomonadales</taxon>
        <taxon>Pseudomonadaceae</taxon>
        <taxon>Pseudomonas</taxon>
    </lineage>
</organism>
<feature type="domain" description="Thioester reductase (TE)" evidence="1">
    <location>
        <begin position="138"/>
        <end position="220"/>
    </location>
</feature>
<accession>A0A244EVR2</accession>
<dbReference type="SUPFAM" id="SSF51735">
    <property type="entry name" value="NAD(P)-binding Rossmann-fold domains"/>
    <property type="match status" value="1"/>
</dbReference>
<protein>
    <submittedName>
        <fullName evidence="2">Dehydrogenase</fullName>
    </submittedName>
</protein>
<evidence type="ECO:0000313" key="2">
    <source>
        <dbReference type="EMBL" id="OUM08542.1"/>
    </source>
</evidence>
<sequence>MRSTLIITGASGALGSWFVRTWLSQQPDSHVIALCRSEQAAKGCLQDLPESSRPRLECRIADLTDAASLTALAASLPVIERATAVHLAADVAWDKTFEEMQALNVEGAQLFCGFVRTLVRQPHFIYVSTAFTRCENWNYRNGYEESKAAAERGLRKAYGEQMPISVFSCSLVIGATRDGAISRFHGLYPLIRFINSFSPPFLVGNREGLFDLVPIDWVVDELVHLVSHCVAGGAPRDVVASAGDARLPYEQVIRIIESRVDHARQAFGIAPLIPAPILRSRQWAFLKRSLVAWRPEGISTRDFRYFERLLQIYGVYAESDLVRPPLNTRRSAPRAEEFLPKAVDYWLAHAPDARISLDRLAAKSAAMPG</sequence>
<dbReference type="RefSeq" id="WP_084914569.1">
    <property type="nucleotide sequence ID" value="NZ_MTSA01000003.1"/>
</dbReference>
<proteinExistence type="predicted"/>
<dbReference type="EMBL" id="MTSA01000003">
    <property type="protein sequence ID" value="OUM08542.1"/>
    <property type="molecule type" value="Genomic_DNA"/>
</dbReference>
<dbReference type="Pfam" id="PF07993">
    <property type="entry name" value="NAD_binding_4"/>
    <property type="match status" value="2"/>
</dbReference>
<dbReference type="Proteomes" id="UP000195128">
    <property type="component" value="Unassembled WGS sequence"/>
</dbReference>
<dbReference type="AlphaFoldDB" id="A0A244EVR2"/>